<evidence type="ECO:0000256" key="5">
    <source>
        <dbReference type="ARBA" id="ARBA00022741"/>
    </source>
</evidence>
<evidence type="ECO:0000256" key="3">
    <source>
        <dbReference type="ARBA" id="ARBA00022490"/>
    </source>
</evidence>
<evidence type="ECO:0000313" key="8">
    <source>
        <dbReference type="Proteomes" id="UP001266305"/>
    </source>
</evidence>
<protein>
    <submittedName>
        <fullName evidence="7">Uncharacterized protein</fullName>
    </submittedName>
</protein>
<organism evidence="7 8">
    <name type="scientific">Saguinus oedipus</name>
    <name type="common">Cotton-top tamarin</name>
    <name type="synonym">Oedipomidas oedipus</name>
    <dbReference type="NCBI Taxonomy" id="9490"/>
    <lineage>
        <taxon>Eukaryota</taxon>
        <taxon>Metazoa</taxon>
        <taxon>Chordata</taxon>
        <taxon>Craniata</taxon>
        <taxon>Vertebrata</taxon>
        <taxon>Euteleostomi</taxon>
        <taxon>Mammalia</taxon>
        <taxon>Eutheria</taxon>
        <taxon>Euarchontoglires</taxon>
        <taxon>Primates</taxon>
        <taxon>Haplorrhini</taxon>
        <taxon>Platyrrhini</taxon>
        <taxon>Cebidae</taxon>
        <taxon>Callitrichinae</taxon>
        <taxon>Saguinus</taxon>
    </lineage>
</organism>
<proteinExistence type="inferred from homology"/>
<dbReference type="PANTHER" id="PTHR11588">
    <property type="entry name" value="TUBULIN"/>
    <property type="match status" value="1"/>
</dbReference>
<sequence>MVDDEAIYDNCCHNLDIERPTYTNLNCLISKIISSTTPSLHFDKALNMDLTEFQIDLVARTHICIPQATYVSVISTEKVYHSSCF</sequence>
<evidence type="ECO:0000256" key="2">
    <source>
        <dbReference type="ARBA" id="ARBA00009636"/>
    </source>
</evidence>
<keyword evidence="5" id="KW-0547">Nucleotide-binding</keyword>
<dbReference type="InterPro" id="IPR000217">
    <property type="entry name" value="Tubulin"/>
</dbReference>
<keyword evidence="3" id="KW-0963">Cytoplasm</keyword>
<comment type="caution">
    <text evidence="7">The sequence shown here is derived from an EMBL/GenBank/DDBJ whole genome shotgun (WGS) entry which is preliminary data.</text>
</comment>
<accession>A0ABQ9W3I3</accession>
<dbReference type="SUPFAM" id="SSF52490">
    <property type="entry name" value="Tubulin nucleotide-binding domain-like"/>
    <property type="match status" value="1"/>
</dbReference>
<keyword evidence="6" id="KW-0342">GTP-binding</keyword>
<keyword evidence="4" id="KW-0493">Microtubule</keyword>
<dbReference type="Proteomes" id="UP001266305">
    <property type="component" value="Unassembled WGS sequence"/>
</dbReference>
<name>A0ABQ9W3I3_SAGOE</name>
<dbReference type="Gene3D" id="3.40.50.1440">
    <property type="entry name" value="Tubulin/FtsZ, GTPase domain"/>
    <property type="match status" value="1"/>
</dbReference>
<evidence type="ECO:0000313" key="7">
    <source>
        <dbReference type="EMBL" id="KAK2116186.1"/>
    </source>
</evidence>
<evidence type="ECO:0000256" key="4">
    <source>
        <dbReference type="ARBA" id="ARBA00022701"/>
    </source>
</evidence>
<gene>
    <name evidence="7" type="ORF">P7K49_006812</name>
</gene>
<evidence type="ECO:0000256" key="6">
    <source>
        <dbReference type="ARBA" id="ARBA00023134"/>
    </source>
</evidence>
<reference evidence="7 8" key="1">
    <citation type="submission" date="2023-05" db="EMBL/GenBank/DDBJ databases">
        <title>B98-5 Cell Line De Novo Hybrid Assembly: An Optical Mapping Approach.</title>
        <authorList>
            <person name="Kananen K."/>
            <person name="Auerbach J.A."/>
            <person name="Kautto E."/>
            <person name="Blachly J.S."/>
        </authorList>
    </citation>
    <scope>NUCLEOTIDE SEQUENCE [LARGE SCALE GENOMIC DNA]</scope>
    <source>
        <strain evidence="7">B95-8</strain>
        <tissue evidence="7">Cell line</tissue>
    </source>
</reference>
<keyword evidence="8" id="KW-1185">Reference proteome</keyword>
<evidence type="ECO:0000256" key="1">
    <source>
        <dbReference type="ARBA" id="ARBA00004496"/>
    </source>
</evidence>
<dbReference type="InterPro" id="IPR036525">
    <property type="entry name" value="Tubulin/FtsZ_GTPase_sf"/>
</dbReference>
<comment type="subcellular location">
    <subcellularLocation>
        <location evidence="1">Cytoplasm</location>
    </subcellularLocation>
</comment>
<comment type="similarity">
    <text evidence="2">Belongs to the tubulin family.</text>
</comment>
<dbReference type="EMBL" id="JASSZA010000003">
    <property type="protein sequence ID" value="KAK2116186.1"/>
    <property type="molecule type" value="Genomic_DNA"/>
</dbReference>